<dbReference type="InterPro" id="IPR015421">
    <property type="entry name" value="PyrdxlP-dep_Trfase_major"/>
</dbReference>
<protein>
    <submittedName>
        <fullName evidence="3">Aminotransferase class I/II-fold pyridoxal phosphate-dependent enzyme</fullName>
    </submittedName>
</protein>
<dbReference type="KEGG" id="haxz:M0R88_16140"/>
<evidence type="ECO:0000313" key="4">
    <source>
        <dbReference type="Proteomes" id="UP000830434"/>
    </source>
</evidence>
<dbReference type="CDD" id="cd00609">
    <property type="entry name" value="AAT_like"/>
    <property type="match status" value="1"/>
</dbReference>
<proteinExistence type="predicted"/>
<name>A0A8U0IID5_9EURY</name>
<keyword evidence="3" id="KW-0808">Transferase</keyword>
<dbReference type="PANTHER" id="PTHR43510:SF1">
    <property type="entry name" value="AMINOTRANSFERASE FUNCTION, HYPOTHETICAL (EUROFUNG)"/>
    <property type="match status" value="1"/>
</dbReference>
<dbReference type="Gene3D" id="3.40.640.10">
    <property type="entry name" value="Type I PLP-dependent aspartate aminotransferase-like (Major domain)"/>
    <property type="match status" value="1"/>
</dbReference>
<gene>
    <name evidence="3" type="ORF">M0R88_16140</name>
</gene>
<dbReference type="SUPFAM" id="SSF53383">
    <property type="entry name" value="PLP-dependent transferases"/>
    <property type="match status" value="1"/>
</dbReference>
<dbReference type="InterPro" id="IPR015424">
    <property type="entry name" value="PyrdxlP-dep_Trfase"/>
</dbReference>
<dbReference type="PANTHER" id="PTHR43510">
    <property type="entry name" value="AMINOTRANSFERASE FUNCTION, HYPOTHETICAL (EUROFUNG)"/>
    <property type="match status" value="1"/>
</dbReference>
<organism evidence="3 4">
    <name type="scientific">Halorussus gelatinilyticus</name>
    <dbReference type="NCBI Taxonomy" id="2937524"/>
    <lineage>
        <taxon>Archaea</taxon>
        <taxon>Methanobacteriati</taxon>
        <taxon>Methanobacteriota</taxon>
        <taxon>Stenosarchaea group</taxon>
        <taxon>Halobacteria</taxon>
        <taxon>Halobacteriales</taxon>
        <taxon>Haladaptataceae</taxon>
        <taxon>Halorussus</taxon>
    </lineage>
</organism>
<accession>A0A8U0IID5</accession>
<evidence type="ECO:0000313" key="3">
    <source>
        <dbReference type="EMBL" id="UPW00032.1"/>
    </source>
</evidence>
<sequence>MFPDIAYLDWITGRPETAEYDLGSSDLRRAPAGPDGVVPPALTGVVAGEATLRDRLAEIYGVESENVLVTAGGTHANFLAAAAAVTDAEAAARAAEESGDGGNGGVSDGESTATPRVLVEKPGYEPLRATPDAVGATVDRFLRTPDDGYPLDPGRVDAALVADTALVTVTNRHNPSGRLTDRETLAETARVVGDGDARLLVDEVYAPFRAEPGEGPFGGPTAAGLPNTVVTNSLTKFFGFGDVRIGWLVADAAFVERARSVAHHVPAVAEPSRRLAGRALAAADRLAEGSRERVRTNRAALAEFVASRADLSGRVEPGSPYAFLAHDAADGDDVAAAASAAGVLVVPGRFFDDAERFRVGACQDPERVRAGLDRLGGVLDSLAE</sequence>
<evidence type="ECO:0000259" key="2">
    <source>
        <dbReference type="Pfam" id="PF00155"/>
    </source>
</evidence>
<dbReference type="EMBL" id="CP096658">
    <property type="protein sequence ID" value="UPW00032.1"/>
    <property type="molecule type" value="Genomic_DNA"/>
</dbReference>
<dbReference type="Pfam" id="PF00155">
    <property type="entry name" value="Aminotran_1_2"/>
    <property type="match status" value="1"/>
</dbReference>
<reference evidence="3" key="1">
    <citation type="submission" date="2022-04" db="EMBL/GenBank/DDBJ databases">
        <title>Diverse halophilic archaea isolated from saline environments.</title>
        <authorList>
            <person name="Cui H.-L."/>
        </authorList>
    </citation>
    <scope>NUCLEOTIDE SEQUENCE</scope>
    <source>
        <strain evidence="3">XZYJT40</strain>
    </source>
</reference>
<dbReference type="GO" id="GO:0008483">
    <property type="term" value="F:transaminase activity"/>
    <property type="evidence" value="ECO:0007669"/>
    <property type="project" value="UniProtKB-KW"/>
</dbReference>
<keyword evidence="3" id="KW-0032">Aminotransferase</keyword>
<evidence type="ECO:0000256" key="1">
    <source>
        <dbReference type="SAM" id="MobiDB-lite"/>
    </source>
</evidence>
<dbReference type="RefSeq" id="WP_248654449.1">
    <property type="nucleotide sequence ID" value="NZ_CP096658.1"/>
</dbReference>
<keyword evidence="4" id="KW-1185">Reference proteome</keyword>
<dbReference type="AlphaFoldDB" id="A0A8U0IID5"/>
<dbReference type="Proteomes" id="UP000830434">
    <property type="component" value="Chromosome"/>
</dbReference>
<dbReference type="InterPro" id="IPR004839">
    <property type="entry name" value="Aminotransferase_I/II_large"/>
</dbReference>
<feature type="region of interest" description="Disordered" evidence="1">
    <location>
        <begin position="93"/>
        <end position="112"/>
    </location>
</feature>
<dbReference type="Gene3D" id="3.90.1150.10">
    <property type="entry name" value="Aspartate Aminotransferase, domain 1"/>
    <property type="match status" value="1"/>
</dbReference>
<dbReference type="InterPro" id="IPR015422">
    <property type="entry name" value="PyrdxlP-dep_Trfase_small"/>
</dbReference>
<dbReference type="GO" id="GO:0030170">
    <property type="term" value="F:pyridoxal phosphate binding"/>
    <property type="evidence" value="ECO:0007669"/>
    <property type="project" value="InterPro"/>
</dbReference>
<feature type="domain" description="Aminotransferase class I/classII large" evidence="2">
    <location>
        <begin position="116"/>
        <end position="375"/>
    </location>
</feature>
<dbReference type="GeneID" id="72191417"/>